<evidence type="ECO:0000256" key="2">
    <source>
        <dbReference type="ARBA" id="ARBA00024438"/>
    </source>
</evidence>
<feature type="domain" description="Putative zinc-finger" evidence="4">
    <location>
        <begin position="9"/>
        <end position="42"/>
    </location>
</feature>
<keyword evidence="6" id="KW-1185">Reference proteome</keyword>
<keyword evidence="3" id="KW-0812">Transmembrane</keyword>
<evidence type="ECO:0000313" key="5">
    <source>
        <dbReference type="EMBL" id="WRO22122.1"/>
    </source>
</evidence>
<evidence type="ECO:0000256" key="3">
    <source>
        <dbReference type="SAM" id="Phobius"/>
    </source>
</evidence>
<evidence type="ECO:0000256" key="1">
    <source>
        <dbReference type="ARBA" id="ARBA00024353"/>
    </source>
</evidence>
<comment type="similarity">
    <text evidence="1">Belongs to the zinc-associated anti-sigma factor (ZAS) superfamily. Anti-sigma-W factor family.</text>
</comment>
<keyword evidence="3" id="KW-0472">Membrane</keyword>
<name>A0AAU0UNJ6_9FIRM</name>
<dbReference type="KEGG" id="dbc:MFMK1_001946"/>
<protein>
    <recommendedName>
        <fullName evidence="2">Anti-sigma-W factor RsiW</fullName>
    </recommendedName>
</protein>
<dbReference type="Pfam" id="PF13490">
    <property type="entry name" value="zf-HC2"/>
    <property type="match status" value="1"/>
</dbReference>
<evidence type="ECO:0000259" key="4">
    <source>
        <dbReference type="Pfam" id="PF13490"/>
    </source>
</evidence>
<dbReference type="AlphaFoldDB" id="A0AAU0UNJ6"/>
<dbReference type="RefSeq" id="WP_366921542.1">
    <property type="nucleotide sequence ID" value="NZ_CP121694.1"/>
</dbReference>
<gene>
    <name evidence="5" type="ORF">MFMK1_001946</name>
</gene>
<reference evidence="5 6" key="1">
    <citation type="submission" date="2023-04" db="EMBL/GenBank/DDBJ databases">
        <authorList>
            <person name="Hsu D."/>
        </authorList>
    </citation>
    <scope>NUCLEOTIDE SEQUENCE [LARGE SCALE GENOMIC DNA]</scope>
    <source>
        <strain evidence="5 6">MK1</strain>
    </source>
</reference>
<keyword evidence="3" id="KW-1133">Transmembrane helix</keyword>
<accession>A0AAU0UNJ6</accession>
<dbReference type="Proteomes" id="UP001329915">
    <property type="component" value="Chromosome"/>
</dbReference>
<dbReference type="InterPro" id="IPR041916">
    <property type="entry name" value="Anti_sigma_zinc_sf"/>
</dbReference>
<dbReference type="Gene3D" id="1.10.10.1320">
    <property type="entry name" value="Anti-sigma factor, zinc-finger domain"/>
    <property type="match status" value="1"/>
</dbReference>
<dbReference type="InterPro" id="IPR027383">
    <property type="entry name" value="Znf_put"/>
</dbReference>
<feature type="transmembrane region" description="Helical" evidence="3">
    <location>
        <begin position="79"/>
        <end position="98"/>
    </location>
</feature>
<proteinExistence type="inferred from homology"/>
<evidence type="ECO:0000313" key="6">
    <source>
        <dbReference type="Proteomes" id="UP001329915"/>
    </source>
</evidence>
<sequence>MDEIDREQCEVIQDLLPIYADDELSAAGTKMVEEHLAGCRNCKEALLVYKEQLFEHDEIVVEENRRKFVLLPWVSGKRLAWVLVLILFIGAGGLSWAYQAGKVTALRDPEYRRAFKENLFTPVHQTKKIGPYEVTVERMLIDAAQTVVFYEIEPEIQEGERLELVISDQDGRVYEPMSGFSYSGEEHVLELKPVSPKASQLSLAFRLEGAPAEGEFIVAVEPAAVQASTSEWWPGIKREAGPVEFGLEHVILGLTKSQVNLRAFWPLDQDIRGVGFGLFPPVGPKMREDGSAGSASGSFYNVRPGMAALPWYAELVDMENRRKAELEQLGLKTDSLSGGITASFNFQPLPETTSEVQFTLPNTYLYRYVNDKEHQEISIELNDGQEEKLDKTVSGNGKQIRLTSAKRERSALILQFELIEAGSASLPSYVPEFIVVHPKGFETPGRSLEFSSENGTGTVMLYSDEWPTTVRLKSIGEQLDLEHEFNLPVPTANF</sequence>
<dbReference type="EMBL" id="CP121694">
    <property type="protein sequence ID" value="WRO22122.1"/>
    <property type="molecule type" value="Genomic_DNA"/>
</dbReference>
<organism evidence="5 6">
    <name type="scientific">Metallumcola ferriviriculae</name>
    <dbReference type="NCBI Taxonomy" id="3039180"/>
    <lineage>
        <taxon>Bacteria</taxon>
        <taxon>Bacillati</taxon>
        <taxon>Bacillota</taxon>
        <taxon>Clostridia</taxon>
        <taxon>Neomoorellales</taxon>
        <taxon>Desulfitibacteraceae</taxon>
        <taxon>Metallumcola</taxon>
    </lineage>
</organism>